<dbReference type="PRINTS" id="PR00032">
    <property type="entry name" value="HTHARAC"/>
</dbReference>
<dbReference type="SUPFAM" id="SSF46689">
    <property type="entry name" value="Homeodomain-like"/>
    <property type="match status" value="1"/>
</dbReference>
<protein>
    <submittedName>
        <fullName evidence="5">AraC family transcriptional regulator</fullName>
    </submittedName>
</protein>
<organism evidence="5 6">
    <name type="scientific">Photobacterium frigidiphilum</name>
    <dbReference type="NCBI Taxonomy" id="264736"/>
    <lineage>
        <taxon>Bacteria</taxon>
        <taxon>Pseudomonadati</taxon>
        <taxon>Pseudomonadota</taxon>
        <taxon>Gammaproteobacteria</taxon>
        <taxon>Vibrionales</taxon>
        <taxon>Vibrionaceae</taxon>
        <taxon>Photobacterium</taxon>
    </lineage>
</organism>
<dbReference type="RefSeq" id="WP_107241530.1">
    <property type="nucleotide sequence ID" value="NZ_PYMJ01000003.1"/>
</dbReference>
<gene>
    <name evidence="5" type="ORF">C9J12_04015</name>
</gene>
<dbReference type="InterPro" id="IPR009057">
    <property type="entry name" value="Homeodomain-like_sf"/>
</dbReference>
<keyword evidence="2" id="KW-0238">DNA-binding</keyword>
<dbReference type="AlphaFoldDB" id="A0A2T3JN67"/>
<comment type="caution">
    <text evidence="5">The sequence shown here is derived from an EMBL/GenBank/DDBJ whole genome shotgun (WGS) entry which is preliminary data.</text>
</comment>
<dbReference type="InterPro" id="IPR018060">
    <property type="entry name" value="HTH_AraC"/>
</dbReference>
<evidence type="ECO:0000256" key="3">
    <source>
        <dbReference type="ARBA" id="ARBA00023163"/>
    </source>
</evidence>
<dbReference type="PANTHER" id="PTHR47894">
    <property type="entry name" value="HTH-TYPE TRANSCRIPTIONAL REGULATOR GADX"/>
    <property type="match status" value="1"/>
</dbReference>
<evidence type="ECO:0000313" key="6">
    <source>
        <dbReference type="Proteomes" id="UP000240987"/>
    </source>
</evidence>
<dbReference type="PROSITE" id="PS01124">
    <property type="entry name" value="HTH_ARAC_FAMILY_2"/>
    <property type="match status" value="1"/>
</dbReference>
<accession>A0A2T3JN67</accession>
<dbReference type="InterPro" id="IPR020449">
    <property type="entry name" value="Tscrpt_reg_AraC-type_HTH"/>
</dbReference>
<evidence type="ECO:0000256" key="1">
    <source>
        <dbReference type="ARBA" id="ARBA00023015"/>
    </source>
</evidence>
<keyword evidence="3" id="KW-0804">Transcription</keyword>
<dbReference type="GO" id="GO:0005829">
    <property type="term" value="C:cytosol"/>
    <property type="evidence" value="ECO:0007669"/>
    <property type="project" value="TreeGrafter"/>
</dbReference>
<sequence length="336" mass="38345">MAANQLTPLIKTVHAATLVELLKHFEKDIYPLLKTAGLPEDILRSKSEFMPEEPIKHLLALMAEKADPEHYGNLLRIVIREYFIPKLLHHIHAPKNLEEAFNSLATAIIHDSPSAKIAIEHFKGTPWFCRYKTKEDTQGFFWAEVFAILFTIEFINVMTKTTWLPNSVAVQSSNIEPMLEIFKGQSIQFVSDRNVTAIELSDTILKTPVILPASFREKKTSSAPKKRTYIETVYLALTPYLGQPSMNVNEAAKVLNTSARTLQRRLAKENTTFKIIRENIMLATSCRLMEDARYSLTDISAKLGYADIAHFSRAFKKLTGFPPKDYRKRFLDRTTL</sequence>
<reference evidence="5 6" key="1">
    <citation type="submission" date="2018-01" db="EMBL/GenBank/DDBJ databases">
        <title>Whole genome sequencing of Histamine producing bacteria.</title>
        <authorList>
            <person name="Butler K."/>
        </authorList>
    </citation>
    <scope>NUCLEOTIDE SEQUENCE [LARGE SCALE GENOMIC DNA]</scope>
    <source>
        <strain evidence="5 6">JCM 12947</strain>
    </source>
</reference>
<keyword evidence="1" id="KW-0805">Transcription regulation</keyword>
<dbReference type="Proteomes" id="UP000240987">
    <property type="component" value="Unassembled WGS sequence"/>
</dbReference>
<dbReference type="EMBL" id="PYMJ01000003">
    <property type="protein sequence ID" value="PSU50497.1"/>
    <property type="molecule type" value="Genomic_DNA"/>
</dbReference>
<dbReference type="GO" id="GO:0000976">
    <property type="term" value="F:transcription cis-regulatory region binding"/>
    <property type="evidence" value="ECO:0007669"/>
    <property type="project" value="TreeGrafter"/>
</dbReference>
<evidence type="ECO:0000256" key="2">
    <source>
        <dbReference type="ARBA" id="ARBA00023125"/>
    </source>
</evidence>
<dbReference type="OrthoDB" id="5582699at2"/>
<feature type="domain" description="HTH araC/xylS-type" evidence="4">
    <location>
        <begin position="231"/>
        <end position="329"/>
    </location>
</feature>
<dbReference type="Pfam" id="PF12833">
    <property type="entry name" value="HTH_18"/>
    <property type="match status" value="1"/>
</dbReference>
<dbReference type="GO" id="GO:0003700">
    <property type="term" value="F:DNA-binding transcription factor activity"/>
    <property type="evidence" value="ECO:0007669"/>
    <property type="project" value="InterPro"/>
</dbReference>
<dbReference type="Gene3D" id="1.10.10.60">
    <property type="entry name" value="Homeodomain-like"/>
    <property type="match status" value="1"/>
</dbReference>
<keyword evidence="6" id="KW-1185">Reference proteome</keyword>
<dbReference type="PANTHER" id="PTHR47894:SF1">
    <property type="entry name" value="HTH-TYPE TRANSCRIPTIONAL REGULATOR VQSM"/>
    <property type="match status" value="1"/>
</dbReference>
<dbReference type="SMART" id="SM00342">
    <property type="entry name" value="HTH_ARAC"/>
    <property type="match status" value="1"/>
</dbReference>
<evidence type="ECO:0000313" key="5">
    <source>
        <dbReference type="EMBL" id="PSU50497.1"/>
    </source>
</evidence>
<proteinExistence type="predicted"/>
<name>A0A2T3JN67_9GAMM</name>
<evidence type="ECO:0000259" key="4">
    <source>
        <dbReference type="PROSITE" id="PS01124"/>
    </source>
</evidence>